<dbReference type="Proteomes" id="UP000012313">
    <property type="component" value="Unassembled WGS sequence"/>
</dbReference>
<gene>
    <name evidence="1" type="ORF">LEP1GSC060_2298</name>
</gene>
<reference evidence="1" key="1">
    <citation type="submission" date="2013-03" db="EMBL/GenBank/DDBJ databases">
        <authorList>
            <person name="Harkins D.M."/>
            <person name="Durkin A.S."/>
            <person name="Brinkac L.M."/>
            <person name="Haft D.H."/>
            <person name="Selengut J.D."/>
            <person name="Sanka R."/>
            <person name="DePew J."/>
            <person name="Purushe J."/>
            <person name="Hartskeerl R.A."/>
            <person name="Ahmed A."/>
            <person name="van der Linden H."/>
            <person name="Goris M.G.A."/>
            <person name="Vinetz J.M."/>
            <person name="Sutton G.G."/>
            <person name="Nierman W.C."/>
            <person name="Fouts D.E."/>
        </authorList>
    </citation>
    <scope>NUCLEOTIDE SEQUENCE [LARGE SCALE GENOMIC DNA]</scope>
    <source>
        <strain evidence="1">ICFT</strain>
    </source>
</reference>
<protein>
    <submittedName>
        <fullName evidence="1">Uncharacterized protein</fullName>
    </submittedName>
</protein>
<comment type="caution">
    <text evidence="1">The sequence shown here is derived from an EMBL/GenBank/DDBJ whole genome shotgun (WGS) entry which is preliminary data.</text>
</comment>
<dbReference type="EMBL" id="AOHC02000012">
    <property type="protein sequence ID" value="EMY79337.1"/>
    <property type="molecule type" value="Genomic_DNA"/>
</dbReference>
<evidence type="ECO:0000313" key="2">
    <source>
        <dbReference type="Proteomes" id="UP000012313"/>
    </source>
</evidence>
<keyword evidence="2" id="KW-1185">Reference proteome</keyword>
<sequence>MKSRIKSWTCFVWSGLECPVSPNGFKIGSVFEKKNAGVPRLSCKSRLYHPRTG</sequence>
<accession>N1WQ05</accession>
<name>N1WQ05_9LEPT</name>
<organism evidence="1 2">
    <name type="scientific">Leptospira weilii serovar Ranarum str. ICFT</name>
    <dbReference type="NCBI Taxonomy" id="1218598"/>
    <lineage>
        <taxon>Bacteria</taxon>
        <taxon>Pseudomonadati</taxon>
        <taxon>Spirochaetota</taxon>
        <taxon>Spirochaetia</taxon>
        <taxon>Leptospirales</taxon>
        <taxon>Leptospiraceae</taxon>
        <taxon>Leptospira</taxon>
    </lineage>
</organism>
<dbReference type="STRING" id="1218598.LEP1GSC060_2298"/>
<evidence type="ECO:0000313" key="1">
    <source>
        <dbReference type="EMBL" id="EMY79337.1"/>
    </source>
</evidence>
<dbReference type="AlphaFoldDB" id="N1WQ05"/>
<proteinExistence type="predicted"/>